<evidence type="ECO:0000256" key="2">
    <source>
        <dbReference type="ARBA" id="ARBA00010323"/>
    </source>
</evidence>
<comment type="caution">
    <text evidence="11">The sequence shown here is derived from an EMBL/GenBank/DDBJ whole genome shotgun (WGS) entry which is preliminary data.</text>
</comment>
<dbReference type="AlphaFoldDB" id="A0A0R1SAT1"/>
<dbReference type="PANTHER" id="PTHR13285:SF23">
    <property type="entry name" value="TEICHOIC ACID D-ALANYLTRANSFERASE"/>
    <property type="match status" value="1"/>
</dbReference>
<dbReference type="STRING" id="1423739.FC85_GL000102"/>
<feature type="transmembrane region" description="Helical" evidence="10">
    <location>
        <begin position="85"/>
        <end position="106"/>
    </location>
</feature>
<name>A0A0R1SAT1_9LACO</name>
<dbReference type="Proteomes" id="UP000052013">
    <property type="component" value="Unassembled WGS sequence"/>
</dbReference>
<dbReference type="PANTHER" id="PTHR13285">
    <property type="entry name" value="ACYLTRANSFERASE"/>
    <property type="match status" value="1"/>
</dbReference>
<evidence type="ECO:0000256" key="5">
    <source>
        <dbReference type="ARBA" id="ARBA00022692"/>
    </source>
</evidence>
<dbReference type="PIRSF" id="PIRSF500216">
    <property type="entry name" value="DltB"/>
    <property type="match status" value="1"/>
</dbReference>
<keyword evidence="4 9" id="KW-0808">Transferase</keyword>
<keyword evidence="5 10" id="KW-0812">Transmembrane</keyword>
<organism evidence="11 12">
    <name type="scientific">Lentilactobacillus diolivorans DSM 14421</name>
    <dbReference type="NCBI Taxonomy" id="1423739"/>
    <lineage>
        <taxon>Bacteria</taxon>
        <taxon>Bacillati</taxon>
        <taxon>Bacillota</taxon>
        <taxon>Bacilli</taxon>
        <taxon>Lactobacillales</taxon>
        <taxon>Lactobacillaceae</taxon>
        <taxon>Lentilactobacillus</taxon>
    </lineage>
</organism>
<dbReference type="EMBL" id="AZEY01000066">
    <property type="protein sequence ID" value="KRL65550.1"/>
    <property type="molecule type" value="Genomic_DNA"/>
</dbReference>
<evidence type="ECO:0000313" key="12">
    <source>
        <dbReference type="Proteomes" id="UP000052013"/>
    </source>
</evidence>
<reference evidence="11 12" key="1">
    <citation type="journal article" date="2015" name="Genome Announc.">
        <title>Expanding the biotechnology potential of lactobacilli through comparative genomics of 213 strains and associated genera.</title>
        <authorList>
            <person name="Sun Z."/>
            <person name="Harris H.M."/>
            <person name="McCann A."/>
            <person name="Guo C."/>
            <person name="Argimon S."/>
            <person name="Zhang W."/>
            <person name="Yang X."/>
            <person name="Jeffery I.B."/>
            <person name="Cooney J.C."/>
            <person name="Kagawa T.F."/>
            <person name="Liu W."/>
            <person name="Song Y."/>
            <person name="Salvetti E."/>
            <person name="Wrobel A."/>
            <person name="Rasinkangas P."/>
            <person name="Parkhill J."/>
            <person name="Rea M.C."/>
            <person name="O'Sullivan O."/>
            <person name="Ritari J."/>
            <person name="Douillard F.P."/>
            <person name="Paul Ross R."/>
            <person name="Yang R."/>
            <person name="Briner A.E."/>
            <person name="Felis G.E."/>
            <person name="de Vos W.M."/>
            <person name="Barrangou R."/>
            <person name="Klaenhammer T.R."/>
            <person name="Caufield P.W."/>
            <person name="Cui Y."/>
            <person name="Zhang H."/>
            <person name="O'Toole P.W."/>
        </authorList>
    </citation>
    <scope>NUCLEOTIDE SEQUENCE [LARGE SCALE GENOMIC DNA]</scope>
    <source>
        <strain evidence="11 12">DSM 14421</strain>
    </source>
</reference>
<keyword evidence="3 9" id="KW-1003">Cell membrane</keyword>
<feature type="transmembrane region" description="Helical" evidence="10">
    <location>
        <begin position="53"/>
        <end position="73"/>
    </location>
</feature>
<dbReference type="InterPro" id="IPR051085">
    <property type="entry name" value="MB_O-acyltransferase"/>
</dbReference>
<dbReference type="PIRSF" id="PIRSF016636">
    <property type="entry name" value="AlgI_DltB"/>
    <property type="match status" value="1"/>
</dbReference>
<dbReference type="EC" id="2.3.1.-" evidence="9"/>
<dbReference type="InterPro" id="IPR004299">
    <property type="entry name" value="MBOAT_fam"/>
</dbReference>
<feature type="transmembrane region" description="Helical" evidence="10">
    <location>
        <begin position="29"/>
        <end position="47"/>
    </location>
</feature>
<dbReference type="PATRIC" id="fig|1423739.3.peg.108"/>
<feature type="transmembrane region" description="Helical" evidence="10">
    <location>
        <begin position="371"/>
        <end position="391"/>
    </location>
</feature>
<dbReference type="GO" id="GO:0005886">
    <property type="term" value="C:plasma membrane"/>
    <property type="evidence" value="ECO:0007669"/>
    <property type="project" value="UniProtKB-SubCell"/>
</dbReference>
<comment type="function">
    <text evidence="9">O-acyltransferase that catalyzes D-alanylation of both teichoic acid and lipoteichoic acid (LTA). D-alanylation of LTA plays an important role in modulating the properties of the cell wall in Gram-positive bacteria, influencing the net charge of the cell wall. Catalyzes D-alanylation from DltC carrier protein.</text>
</comment>
<dbReference type="GO" id="GO:0016746">
    <property type="term" value="F:acyltransferase activity"/>
    <property type="evidence" value="ECO:0007669"/>
    <property type="project" value="UniProtKB-KW"/>
</dbReference>
<dbReference type="Pfam" id="PF03062">
    <property type="entry name" value="MBOAT"/>
    <property type="match status" value="1"/>
</dbReference>
<gene>
    <name evidence="11" type="ORF">FC85_GL000102</name>
</gene>
<evidence type="ECO:0000256" key="8">
    <source>
        <dbReference type="ARBA" id="ARBA00023315"/>
    </source>
</evidence>
<proteinExistence type="inferred from homology"/>
<feature type="transmembrane region" description="Helical" evidence="10">
    <location>
        <begin position="333"/>
        <end position="351"/>
    </location>
</feature>
<evidence type="ECO:0000256" key="10">
    <source>
        <dbReference type="SAM" id="Phobius"/>
    </source>
</evidence>
<comment type="pathway">
    <text evidence="9">Cell wall biogenesis; lipoteichoic acid biosynthesis.</text>
</comment>
<evidence type="ECO:0000256" key="9">
    <source>
        <dbReference type="PIRNR" id="PIRNR016636"/>
    </source>
</evidence>
<feature type="transmembrane region" description="Helical" evidence="10">
    <location>
        <begin position="6"/>
        <end position="24"/>
    </location>
</feature>
<dbReference type="InterPro" id="IPR024024">
    <property type="entry name" value="DltB"/>
</dbReference>
<evidence type="ECO:0000256" key="1">
    <source>
        <dbReference type="ARBA" id="ARBA00004651"/>
    </source>
</evidence>
<feature type="transmembrane region" description="Helical" evidence="10">
    <location>
        <begin position="188"/>
        <end position="213"/>
    </location>
</feature>
<evidence type="ECO:0000256" key="3">
    <source>
        <dbReference type="ARBA" id="ARBA00022475"/>
    </source>
</evidence>
<evidence type="ECO:0000256" key="4">
    <source>
        <dbReference type="ARBA" id="ARBA00022679"/>
    </source>
</evidence>
<sequence>MPYGDPTYFVWLAIMLTPVIVGLLHQRRLYWYQTLVSLFFLVLTFGGPNWHTGIALVIYLVYQVFLVYAYACYQRKEKFLNQDWVFILVVLLAIGPLVIVKVTPAIQSGRQSFIGFLGISYITFKVVQTIMEIRDGMIKDYHPVLFGQFLLFFPTISSGPIDRYRRFVNDYRTVPEQQEYLNLVQTGIWYIFLGFLYKFVLAFFFGSVVIPYIQYQTATIHGFSWYFIGYMYAYSLDLFFDFAGYSLFAVGISYLMGIKTPMNFNQPFKSKNIKEFWNRWHMSLSFWFRDYVFMRLVFFFMKRKVFRSKVTTANVCYILNMLLMGLWHGETWFYVLYGLLHGTALVVNDAWLRFKKKHQEQLPHNKLTELFAMFITFNFVCFTFFIFSGFLNTLI</sequence>
<feature type="transmembrane region" description="Helical" evidence="10">
    <location>
        <begin position="225"/>
        <end position="256"/>
    </location>
</feature>
<dbReference type="GO" id="GO:0070395">
    <property type="term" value="P:lipoteichoic acid biosynthetic process"/>
    <property type="evidence" value="ECO:0007669"/>
    <property type="project" value="UniProtKB-UniRule"/>
</dbReference>
<dbReference type="NCBIfam" id="TIGR04091">
    <property type="entry name" value="LTA_dltB"/>
    <property type="match status" value="1"/>
</dbReference>
<protein>
    <recommendedName>
        <fullName evidence="9">Teichoic acid D-alanyltransferase</fullName>
        <ecNumber evidence="9">2.3.1.-</ecNumber>
    </recommendedName>
</protein>
<keyword evidence="7 9" id="KW-0472">Membrane</keyword>
<dbReference type="InterPro" id="IPR024194">
    <property type="entry name" value="Ac/AlaTfrase_AlgI/DltB"/>
</dbReference>
<evidence type="ECO:0000256" key="6">
    <source>
        <dbReference type="ARBA" id="ARBA00022989"/>
    </source>
</evidence>
<comment type="subcellular location">
    <subcellularLocation>
        <location evidence="1">Cell membrane</location>
        <topology evidence="1">Multi-pass membrane protein</topology>
    </subcellularLocation>
</comment>
<keyword evidence="6 10" id="KW-1133">Transmembrane helix</keyword>
<dbReference type="UniPathway" id="UPA00556"/>
<evidence type="ECO:0000256" key="7">
    <source>
        <dbReference type="ARBA" id="ARBA00023136"/>
    </source>
</evidence>
<accession>A0A0R1SAT1</accession>
<feature type="transmembrane region" description="Helical" evidence="10">
    <location>
        <begin position="310"/>
        <end position="327"/>
    </location>
</feature>
<evidence type="ECO:0000313" key="11">
    <source>
        <dbReference type="EMBL" id="KRL65550.1"/>
    </source>
</evidence>
<comment type="similarity">
    <text evidence="2 9">Belongs to the membrane-bound acyltransferase family.</text>
</comment>
<feature type="transmembrane region" description="Helical" evidence="10">
    <location>
        <begin position="143"/>
        <end position="161"/>
    </location>
</feature>
<keyword evidence="8 9" id="KW-0012">Acyltransferase</keyword>